<organism evidence="1 2">
    <name type="scientific">Nocardia ninae NBRC 108245</name>
    <dbReference type="NCBI Taxonomy" id="1210091"/>
    <lineage>
        <taxon>Bacteria</taxon>
        <taxon>Bacillati</taxon>
        <taxon>Actinomycetota</taxon>
        <taxon>Actinomycetes</taxon>
        <taxon>Mycobacteriales</taxon>
        <taxon>Nocardiaceae</taxon>
        <taxon>Nocardia</taxon>
    </lineage>
</organism>
<name>A0A511MDU4_9NOCA</name>
<dbReference type="Proteomes" id="UP000321424">
    <property type="component" value="Unassembled WGS sequence"/>
</dbReference>
<reference evidence="1 2" key="1">
    <citation type="submission" date="2019-07" db="EMBL/GenBank/DDBJ databases">
        <title>Whole genome shotgun sequence of Nocardia ninae NBRC 108245.</title>
        <authorList>
            <person name="Hosoyama A."/>
            <person name="Uohara A."/>
            <person name="Ohji S."/>
            <person name="Ichikawa N."/>
        </authorList>
    </citation>
    <scope>NUCLEOTIDE SEQUENCE [LARGE SCALE GENOMIC DNA]</scope>
    <source>
        <strain evidence="1 2">NBRC 108245</strain>
    </source>
</reference>
<dbReference type="OrthoDB" id="4533441at2"/>
<dbReference type="RefSeq" id="WP_147131430.1">
    <property type="nucleotide sequence ID" value="NZ_BJXA01000018.1"/>
</dbReference>
<evidence type="ECO:0000313" key="1">
    <source>
        <dbReference type="EMBL" id="GEM38769.1"/>
    </source>
</evidence>
<comment type="caution">
    <text evidence="1">The sequence shown here is derived from an EMBL/GenBank/DDBJ whole genome shotgun (WGS) entry which is preliminary data.</text>
</comment>
<gene>
    <name evidence="1" type="ORF">NN4_32880</name>
</gene>
<accession>A0A511MDU4</accession>
<dbReference type="AlphaFoldDB" id="A0A511MDU4"/>
<evidence type="ECO:0008006" key="3">
    <source>
        <dbReference type="Google" id="ProtNLM"/>
    </source>
</evidence>
<dbReference type="Gene3D" id="3.30.530.20">
    <property type="match status" value="1"/>
</dbReference>
<dbReference type="SUPFAM" id="SSF55961">
    <property type="entry name" value="Bet v1-like"/>
    <property type="match status" value="1"/>
</dbReference>
<protein>
    <recommendedName>
        <fullName evidence="3">SRPBCC family protein</fullName>
    </recommendedName>
</protein>
<proteinExistence type="predicted"/>
<dbReference type="InterPro" id="IPR023393">
    <property type="entry name" value="START-like_dom_sf"/>
</dbReference>
<evidence type="ECO:0000313" key="2">
    <source>
        <dbReference type="Proteomes" id="UP000321424"/>
    </source>
</evidence>
<sequence length="207" mass="23652">MTTTQLDDISGLFRCETVSRTDATAQLLALTKQLRGRADEDVYTVHQHVDCPPEVLYDYLLDIRSVEEFTYSMRNFRPAGTDGRYVGEDATDPATKIHLRIHGNAEVGTVDYESAFDQGDDLWMVFCGRVLSARRVQNRGGALVSWTIWRHPYYAKNPYPHLSPRRGRVWPGSFWPLFHACDVLELRNMQQILEHRLRVGSAPVGGR</sequence>
<keyword evidence="2" id="KW-1185">Reference proteome</keyword>
<dbReference type="EMBL" id="BJXA01000018">
    <property type="protein sequence ID" value="GEM38769.1"/>
    <property type="molecule type" value="Genomic_DNA"/>
</dbReference>